<dbReference type="Pfam" id="PF02535">
    <property type="entry name" value="Zip"/>
    <property type="match status" value="1"/>
</dbReference>
<sequence>MPGYVYAIGKSIATGVILGVAGIHMLAPAYKSLTSDCLPDTARNFSNPLAYMICLASVAAMHSLEACLRVFCESRTDDVSAHMESRETEPLLPCSDGSHHHHRVILVEDRKTVRGVKLLSAILLEFGVSLHSIFVGLTVGVSADTELYTLVFALCFHQFFEGVALGSRLVESSLTGQAEYIFSALFVLSAPLGTVIGMIVVCEHLINTNSPSYLLLQGILDAVCAGILLYLGFQFLTSDFYTDLQTYSRNVHLPRLFLAAMLLGLWSGLFIMSLIGQYL</sequence>
<keyword evidence="3 5" id="KW-1133">Transmembrane helix</keyword>
<gene>
    <name evidence="6" type="ORF">ABL78_4354</name>
</gene>
<evidence type="ECO:0000256" key="1">
    <source>
        <dbReference type="ARBA" id="ARBA00004141"/>
    </source>
</evidence>
<keyword evidence="2 5" id="KW-0812">Transmembrane</keyword>
<dbReference type="PANTHER" id="PTHR11040:SF44">
    <property type="entry name" value="PROTEIN ZNTC-RELATED"/>
    <property type="match status" value="1"/>
</dbReference>
<evidence type="ECO:0000313" key="7">
    <source>
        <dbReference type="Proteomes" id="UP000038009"/>
    </source>
</evidence>
<dbReference type="EMBL" id="LJSK01000124">
    <property type="protein sequence ID" value="KPI86579.1"/>
    <property type="molecule type" value="Genomic_DNA"/>
</dbReference>
<dbReference type="GO" id="GO:0005886">
    <property type="term" value="C:plasma membrane"/>
    <property type="evidence" value="ECO:0007669"/>
    <property type="project" value="TreeGrafter"/>
</dbReference>
<evidence type="ECO:0000313" key="6">
    <source>
        <dbReference type="EMBL" id="KPI86579.1"/>
    </source>
</evidence>
<evidence type="ECO:0000256" key="2">
    <source>
        <dbReference type="ARBA" id="ARBA00022692"/>
    </source>
</evidence>
<dbReference type="GO" id="GO:0005385">
    <property type="term" value="F:zinc ion transmembrane transporter activity"/>
    <property type="evidence" value="ECO:0007669"/>
    <property type="project" value="TreeGrafter"/>
</dbReference>
<dbReference type="Proteomes" id="UP000038009">
    <property type="component" value="Unassembled WGS sequence"/>
</dbReference>
<reference evidence="6 7" key="1">
    <citation type="journal article" date="2015" name="PLoS Pathog.">
        <title>Leptomonas seymouri: Adaptations to the Dixenous Life Cycle Analyzed by Genome Sequencing, Transcriptome Profiling and Co-infection with Leishmania donovani.</title>
        <authorList>
            <person name="Kraeva N."/>
            <person name="Butenko A."/>
            <person name="Hlavacova J."/>
            <person name="Kostygov A."/>
            <person name="Myskova J."/>
            <person name="Grybchuk D."/>
            <person name="Lestinova T."/>
            <person name="Votypka J."/>
            <person name="Volf P."/>
            <person name="Opperdoes F."/>
            <person name="Flegontov P."/>
            <person name="Lukes J."/>
            <person name="Yurchenko V."/>
        </authorList>
    </citation>
    <scope>NUCLEOTIDE SEQUENCE [LARGE SCALE GENOMIC DNA]</scope>
    <source>
        <strain evidence="6 7">ATCC 30220</strain>
    </source>
</reference>
<evidence type="ECO:0000256" key="5">
    <source>
        <dbReference type="SAM" id="Phobius"/>
    </source>
</evidence>
<evidence type="ECO:0000256" key="3">
    <source>
        <dbReference type="ARBA" id="ARBA00022989"/>
    </source>
</evidence>
<comment type="caution">
    <text evidence="6">The sequence shown here is derived from an EMBL/GenBank/DDBJ whole genome shotgun (WGS) entry which is preliminary data.</text>
</comment>
<accession>A0A0N0P5K7</accession>
<dbReference type="InterPro" id="IPR003689">
    <property type="entry name" value="ZIP"/>
</dbReference>
<dbReference type="VEuPathDB" id="TriTrypDB:Lsey_0124_0130"/>
<feature type="transmembrane region" description="Helical" evidence="5">
    <location>
        <begin position="50"/>
        <end position="72"/>
    </location>
</feature>
<feature type="transmembrane region" description="Helical" evidence="5">
    <location>
        <begin position="213"/>
        <end position="236"/>
    </location>
</feature>
<protein>
    <submittedName>
        <fullName evidence="6">Putative cation transporter</fullName>
    </submittedName>
</protein>
<feature type="transmembrane region" description="Helical" evidence="5">
    <location>
        <begin position="178"/>
        <end position="201"/>
    </location>
</feature>
<feature type="transmembrane region" description="Helical" evidence="5">
    <location>
        <begin position="256"/>
        <end position="276"/>
    </location>
</feature>
<dbReference type="AlphaFoldDB" id="A0A0N0P5K7"/>
<proteinExistence type="predicted"/>
<name>A0A0N0P5K7_LEPSE</name>
<dbReference type="OMA" id="QYTGCHS"/>
<comment type="subcellular location">
    <subcellularLocation>
        <location evidence="1">Membrane</location>
        <topology evidence="1">Multi-pass membrane protein</topology>
    </subcellularLocation>
</comment>
<dbReference type="OrthoDB" id="1100342at2759"/>
<keyword evidence="4 5" id="KW-0472">Membrane</keyword>
<organism evidence="6 7">
    <name type="scientific">Leptomonas seymouri</name>
    <dbReference type="NCBI Taxonomy" id="5684"/>
    <lineage>
        <taxon>Eukaryota</taxon>
        <taxon>Discoba</taxon>
        <taxon>Euglenozoa</taxon>
        <taxon>Kinetoplastea</taxon>
        <taxon>Metakinetoplastina</taxon>
        <taxon>Trypanosomatida</taxon>
        <taxon>Trypanosomatidae</taxon>
        <taxon>Leishmaniinae</taxon>
        <taxon>Leptomonas</taxon>
    </lineage>
</organism>
<feature type="transmembrane region" description="Helical" evidence="5">
    <location>
        <begin position="12"/>
        <end position="30"/>
    </location>
</feature>
<feature type="transmembrane region" description="Helical" evidence="5">
    <location>
        <begin position="118"/>
        <end position="141"/>
    </location>
</feature>
<keyword evidence="7" id="KW-1185">Reference proteome</keyword>
<evidence type="ECO:0000256" key="4">
    <source>
        <dbReference type="ARBA" id="ARBA00023136"/>
    </source>
</evidence>
<dbReference type="PANTHER" id="PTHR11040">
    <property type="entry name" value="ZINC/IRON TRANSPORTER"/>
    <property type="match status" value="1"/>
</dbReference>